<protein>
    <submittedName>
        <fullName evidence="1">Uncharacterized protein</fullName>
    </submittedName>
</protein>
<dbReference type="AlphaFoldDB" id="A0A0A8YQD4"/>
<evidence type="ECO:0000313" key="1">
    <source>
        <dbReference type="EMBL" id="JAD29009.1"/>
    </source>
</evidence>
<sequence>MAPFRQLNCKQMYLCHECHKVCKFT</sequence>
<reference evidence="1" key="2">
    <citation type="journal article" date="2015" name="Data Brief">
        <title>Shoot transcriptome of the giant reed, Arundo donax.</title>
        <authorList>
            <person name="Barrero R.A."/>
            <person name="Guerrero F.D."/>
            <person name="Moolhuijzen P."/>
            <person name="Goolsby J.A."/>
            <person name="Tidwell J."/>
            <person name="Bellgard S.E."/>
            <person name="Bellgard M.I."/>
        </authorList>
    </citation>
    <scope>NUCLEOTIDE SEQUENCE</scope>
    <source>
        <tissue evidence="1">Shoot tissue taken approximately 20 cm above the soil surface</tissue>
    </source>
</reference>
<organism evidence="1">
    <name type="scientific">Arundo donax</name>
    <name type="common">Giant reed</name>
    <name type="synonym">Donax arundinaceus</name>
    <dbReference type="NCBI Taxonomy" id="35708"/>
    <lineage>
        <taxon>Eukaryota</taxon>
        <taxon>Viridiplantae</taxon>
        <taxon>Streptophyta</taxon>
        <taxon>Embryophyta</taxon>
        <taxon>Tracheophyta</taxon>
        <taxon>Spermatophyta</taxon>
        <taxon>Magnoliopsida</taxon>
        <taxon>Liliopsida</taxon>
        <taxon>Poales</taxon>
        <taxon>Poaceae</taxon>
        <taxon>PACMAD clade</taxon>
        <taxon>Arundinoideae</taxon>
        <taxon>Arundineae</taxon>
        <taxon>Arundo</taxon>
    </lineage>
</organism>
<accession>A0A0A8YQD4</accession>
<proteinExistence type="predicted"/>
<dbReference type="EMBL" id="GBRH01268886">
    <property type="protein sequence ID" value="JAD29009.1"/>
    <property type="molecule type" value="Transcribed_RNA"/>
</dbReference>
<reference evidence="1" key="1">
    <citation type="submission" date="2014-09" db="EMBL/GenBank/DDBJ databases">
        <authorList>
            <person name="Magalhaes I.L.F."/>
            <person name="Oliveira U."/>
            <person name="Santos F.R."/>
            <person name="Vidigal T.H.D.A."/>
            <person name="Brescovit A.D."/>
            <person name="Santos A.J."/>
        </authorList>
    </citation>
    <scope>NUCLEOTIDE SEQUENCE</scope>
    <source>
        <tissue evidence="1">Shoot tissue taken approximately 20 cm above the soil surface</tissue>
    </source>
</reference>
<name>A0A0A8YQD4_ARUDO</name>